<dbReference type="GO" id="GO:0030688">
    <property type="term" value="C:preribosome, small subunit precursor"/>
    <property type="evidence" value="ECO:0007669"/>
    <property type="project" value="InterPro"/>
</dbReference>
<evidence type="ECO:0000256" key="4">
    <source>
        <dbReference type="SAM" id="MobiDB-lite"/>
    </source>
</evidence>
<dbReference type="PANTHER" id="PTHR31109:SF2">
    <property type="entry name" value="RIBOSOME BIOGENESIS PROTEIN SLX9 HOMOLOG"/>
    <property type="match status" value="1"/>
</dbReference>
<evidence type="ECO:0000256" key="3">
    <source>
        <dbReference type="ARBA" id="ARBA00023242"/>
    </source>
</evidence>
<keyword evidence="6" id="KW-1185">Reference proteome</keyword>
<keyword evidence="3" id="KW-0539">Nucleus</keyword>
<evidence type="ECO:0000313" key="6">
    <source>
        <dbReference type="Proteomes" id="UP001415857"/>
    </source>
</evidence>
<dbReference type="GO" id="GO:0000462">
    <property type="term" value="P:maturation of SSU-rRNA from tricistronic rRNA transcript (SSU-rRNA, 5.8S rRNA, LSU-rRNA)"/>
    <property type="evidence" value="ECO:0007669"/>
    <property type="project" value="InterPro"/>
</dbReference>
<feature type="region of interest" description="Disordered" evidence="4">
    <location>
        <begin position="121"/>
        <end position="159"/>
    </location>
</feature>
<dbReference type="GO" id="GO:0030686">
    <property type="term" value="C:90S preribosome"/>
    <property type="evidence" value="ECO:0007669"/>
    <property type="project" value="InterPro"/>
</dbReference>
<dbReference type="EMBL" id="JBBPBK010000004">
    <property type="protein sequence ID" value="KAK9287071.1"/>
    <property type="molecule type" value="Genomic_DNA"/>
</dbReference>
<dbReference type="Proteomes" id="UP001415857">
    <property type="component" value="Unassembled WGS sequence"/>
</dbReference>
<reference evidence="5 6" key="1">
    <citation type="journal article" date="2024" name="Plant J.">
        <title>Genome sequences and population genomics reveal climatic adaptation and genomic divergence between two closely related sweetgum species.</title>
        <authorList>
            <person name="Xu W.Q."/>
            <person name="Ren C.Q."/>
            <person name="Zhang X.Y."/>
            <person name="Comes H.P."/>
            <person name="Liu X.H."/>
            <person name="Li Y.G."/>
            <person name="Kettle C.J."/>
            <person name="Jalonen R."/>
            <person name="Gaisberger H."/>
            <person name="Ma Y.Z."/>
            <person name="Qiu Y.X."/>
        </authorList>
    </citation>
    <scope>NUCLEOTIDE SEQUENCE [LARGE SCALE GENOMIC DNA]</scope>
    <source>
        <strain evidence="5">Hangzhou</strain>
    </source>
</reference>
<comment type="caution">
    <text evidence="5">The sequence shown here is derived from an EMBL/GenBank/DDBJ whole genome shotgun (WGS) entry which is preliminary data.</text>
</comment>
<proteinExistence type="inferred from homology"/>
<dbReference type="GO" id="GO:0005730">
    <property type="term" value="C:nucleolus"/>
    <property type="evidence" value="ECO:0007669"/>
    <property type="project" value="UniProtKB-SubCell"/>
</dbReference>
<protein>
    <recommendedName>
        <fullName evidence="7">Ribosome biogenesis protein slx9-like</fullName>
    </recommendedName>
</protein>
<dbReference type="Pfam" id="PF15341">
    <property type="entry name" value="SLX9"/>
    <property type="match status" value="1"/>
</dbReference>
<comment type="subcellular location">
    <subcellularLocation>
        <location evidence="1">Nucleus</location>
        <location evidence="1">Nucleolus</location>
    </subcellularLocation>
</comment>
<gene>
    <name evidence="5" type="ORF">L1049_015480</name>
</gene>
<comment type="similarity">
    <text evidence="2">Belongs to the SLX9 family.</text>
</comment>
<dbReference type="PANTHER" id="PTHR31109">
    <property type="entry name" value="PROTEIN FAM207A"/>
    <property type="match status" value="1"/>
</dbReference>
<evidence type="ECO:0008006" key="7">
    <source>
        <dbReference type="Google" id="ProtNLM"/>
    </source>
</evidence>
<feature type="compositionally biased region" description="Basic residues" evidence="4">
    <location>
        <begin position="136"/>
        <end position="149"/>
    </location>
</feature>
<accession>A0AAP0S3Q7</accession>
<organism evidence="5 6">
    <name type="scientific">Liquidambar formosana</name>
    <name type="common">Formosan gum</name>
    <dbReference type="NCBI Taxonomy" id="63359"/>
    <lineage>
        <taxon>Eukaryota</taxon>
        <taxon>Viridiplantae</taxon>
        <taxon>Streptophyta</taxon>
        <taxon>Embryophyta</taxon>
        <taxon>Tracheophyta</taxon>
        <taxon>Spermatophyta</taxon>
        <taxon>Magnoliopsida</taxon>
        <taxon>eudicotyledons</taxon>
        <taxon>Gunneridae</taxon>
        <taxon>Pentapetalae</taxon>
        <taxon>Saxifragales</taxon>
        <taxon>Altingiaceae</taxon>
        <taxon>Liquidambar</taxon>
    </lineage>
</organism>
<name>A0AAP0S3Q7_LIQFO</name>
<dbReference type="InterPro" id="IPR028160">
    <property type="entry name" value="Slx9-like"/>
</dbReference>
<sequence>MGLSSLRSESSKKSERKFEKKLQFYSKVRETVASLSAKKTISKKKKLRSRQKKLKVYDLSTLSEFLPEFKAQQQPTPATELKLNSKTRKKLVAKEGKQLRTVLNHPTFKLDPLAAIHQHLASTQPVTVENREKKLSKNRKKKVKGKKSKTSPGPQSMDM</sequence>
<evidence type="ECO:0000256" key="2">
    <source>
        <dbReference type="ARBA" id="ARBA00011022"/>
    </source>
</evidence>
<evidence type="ECO:0000313" key="5">
    <source>
        <dbReference type="EMBL" id="KAK9287071.1"/>
    </source>
</evidence>
<evidence type="ECO:0000256" key="1">
    <source>
        <dbReference type="ARBA" id="ARBA00004604"/>
    </source>
</evidence>
<dbReference type="AlphaFoldDB" id="A0AAP0S3Q7"/>